<dbReference type="GO" id="GO:0042542">
    <property type="term" value="P:response to hydrogen peroxide"/>
    <property type="evidence" value="ECO:0007669"/>
    <property type="project" value="TreeGrafter"/>
</dbReference>
<dbReference type="Gene3D" id="1.20.1280.120">
    <property type="match status" value="1"/>
</dbReference>
<sequence length="321" mass="35899">MSEPVQEAVHVMEAYTGTEKGYRRAHPRGLVFHATFTPSAEARALTTAEHFQGGPLHTLVRLSNASGSPHAPDRVNDRVGKVLGLAVRFELPSGGHATWAAANIPVFLARTPEEFIQLTTAQRPEGPQRKPKLLRVLGHLVKHLGAIRGLKGVFALKPTPSFAHERFNGIHAYHLRDAAGQRRTIRYRWTPRAGAHPLSEAQAASMPSQYLLDEIHARVARERVEWTLQFQMAQPGDPTDDATRAWPEDRPLVTAGTLVLERPYEDQRESELFVFDPAGVVPGIELSDDPILHFRAKVYRESHLRRSHETKPEPKPADLRQ</sequence>
<dbReference type="InterPro" id="IPR011614">
    <property type="entry name" value="Catalase_core"/>
</dbReference>
<keyword evidence="2 7" id="KW-0575">Peroxidase</keyword>
<reference evidence="12 13" key="1">
    <citation type="submission" date="2017-06" db="EMBL/GenBank/DDBJ databases">
        <authorList>
            <person name="Kim H.J."/>
            <person name="Triplett B.A."/>
        </authorList>
    </citation>
    <scope>NUCLEOTIDE SEQUENCE [LARGE SCALE GENOMIC DNA]</scope>
    <source>
        <strain evidence="12 13">DSM 14713</strain>
    </source>
</reference>
<dbReference type="InterPro" id="IPR024168">
    <property type="entry name" value="Catalase_SrpA-type_pred"/>
</dbReference>
<dbReference type="Gene3D" id="2.40.180.10">
    <property type="entry name" value="Catalase core domain"/>
    <property type="match status" value="1"/>
</dbReference>
<evidence type="ECO:0000256" key="3">
    <source>
        <dbReference type="ARBA" id="ARBA00022617"/>
    </source>
</evidence>
<evidence type="ECO:0000256" key="1">
    <source>
        <dbReference type="ARBA" id="ARBA00005329"/>
    </source>
</evidence>
<feature type="region of interest" description="Disordered" evidence="10">
    <location>
        <begin position="302"/>
        <end position="321"/>
    </location>
</feature>
<name>A0A250IJS1_9BACT</name>
<dbReference type="SUPFAM" id="SSF56634">
    <property type="entry name" value="Heme-dependent catalase-like"/>
    <property type="match status" value="1"/>
</dbReference>
<dbReference type="InterPro" id="IPR020835">
    <property type="entry name" value="Catalase_sf"/>
</dbReference>
<dbReference type="Proteomes" id="UP000217289">
    <property type="component" value="Chromosome"/>
</dbReference>
<evidence type="ECO:0000259" key="11">
    <source>
        <dbReference type="SMART" id="SM01060"/>
    </source>
</evidence>
<evidence type="ECO:0000313" key="12">
    <source>
        <dbReference type="EMBL" id="ATB32005.1"/>
    </source>
</evidence>
<keyword evidence="4 7" id="KW-0479">Metal-binding</keyword>
<evidence type="ECO:0000256" key="7">
    <source>
        <dbReference type="PIRNR" id="PIRNR000296"/>
    </source>
</evidence>
<evidence type="ECO:0000256" key="8">
    <source>
        <dbReference type="PIRSR" id="PIRSR000296-1"/>
    </source>
</evidence>
<organism evidence="12 13">
    <name type="scientific">Melittangium boletus DSM 14713</name>
    <dbReference type="NCBI Taxonomy" id="1294270"/>
    <lineage>
        <taxon>Bacteria</taxon>
        <taxon>Pseudomonadati</taxon>
        <taxon>Myxococcota</taxon>
        <taxon>Myxococcia</taxon>
        <taxon>Myxococcales</taxon>
        <taxon>Cystobacterineae</taxon>
        <taxon>Archangiaceae</taxon>
        <taxon>Melittangium</taxon>
    </lineage>
</organism>
<dbReference type="RefSeq" id="WP_095980257.1">
    <property type="nucleotide sequence ID" value="NZ_CP022163.1"/>
</dbReference>
<dbReference type="EMBL" id="CP022163">
    <property type="protein sequence ID" value="ATB32005.1"/>
    <property type="molecule type" value="Genomic_DNA"/>
</dbReference>
<dbReference type="KEGG" id="mbd:MEBOL_005479"/>
<feature type="active site" evidence="8">
    <location>
        <position position="26"/>
    </location>
</feature>
<keyword evidence="13" id="KW-1185">Reference proteome</keyword>
<dbReference type="GO" id="GO:0005737">
    <property type="term" value="C:cytoplasm"/>
    <property type="evidence" value="ECO:0007669"/>
    <property type="project" value="TreeGrafter"/>
</dbReference>
<dbReference type="PANTHER" id="PTHR11465:SF9">
    <property type="entry name" value="CATALASE"/>
    <property type="match status" value="1"/>
</dbReference>
<evidence type="ECO:0000256" key="5">
    <source>
        <dbReference type="ARBA" id="ARBA00023002"/>
    </source>
</evidence>
<dbReference type="GO" id="GO:0004096">
    <property type="term" value="F:catalase activity"/>
    <property type="evidence" value="ECO:0007669"/>
    <property type="project" value="InterPro"/>
</dbReference>
<comment type="similarity">
    <text evidence="1 7">Belongs to the catalase family.</text>
</comment>
<evidence type="ECO:0000313" key="13">
    <source>
        <dbReference type="Proteomes" id="UP000217289"/>
    </source>
</evidence>
<dbReference type="PIRSF" id="PIRSF000296">
    <property type="entry name" value="SrpA"/>
    <property type="match status" value="1"/>
</dbReference>
<proteinExistence type="inferred from homology"/>
<keyword evidence="3 7" id="KW-0349">Heme</keyword>
<keyword evidence="6 7" id="KW-0408">Iron</keyword>
<protein>
    <recommendedName>
        <fullName evidence="7">Catalase-related peroxidase</fullName>
        <ecNumber evidence="7">1.11.1.-</ecNumber>
    </recommendedName>
</protein>
<dbReference type="GO" id="GO:0042744">
    <property type="term" value="P:hydrogen peroxide catabolic process"/>
    <property type="evidence" value="ECO:0007669"/>
    <property type="project" value="TreeGrafter"/>
</dbReference>
<dbReference type="GO" id="GO:0046872">
    <property type="term" value="F:metal ion binding"/>
    <property type="evidence" value="ECO:0007669"/>
    <property type="project" value="UniProtKB-KW"/>
</dbReference>
<dbReference type="InterPro" id="IPR018028">
    <property type="entry name" value="Catalase"/>
</dbReference>
<comment type="cofactor">
    <cofactor evidence="7">
        <name>heme</name>
        <dbReference type="ChEBI" id="CHEBI:30413"/>
    </cofactor>
</comment>
<comment type="function">
    <text evidence="7">Has an organic peroxide-dependent peroxidase activity.</text>
</comment>
<dbReference type="GO" id="GO:0020037">
    <property type="term" value="F:heme binding"/>
    <property type="evidence" value="ECO:0007669"/>
    <property type="project" value="InterPro"/>
</dbReference>
<accession>A0A250IJS1</accession>
<dbReference type="PANTHER" id="PTHR11465">
    <property type="entry name" value="CATALASE"/>
    <property type="match status" value="1"/>
</dbReference>
<dbReference type="AlphaFoldDB" id="A0A250IJS1"/>
<feature type="domain" description="Catalase core" evidence="11">
    <location>
        <begin position="4"/>
        <end position="321"/>
    </location>
</feature>
<dbReference type="EC" id="1.11.1.-" evidence="7"/>
<dbReference type="SMART" id="SM01060">
    <property type="entry name" value="Catalase"/>
    <property type="match status" value="1"/>
</dbReference>
<evidence type="ECO:0000256" key="2">
    <source>
        <dbReference type="ARBA" id="ARBA00022559"/>
    </source>
</evidence>
<evidence type="ECO:0000256" key="10">
    <source>
        <dbReference type="SAM" id="MobiDB-lite"/>
    </source>
</evidence>
<keyword evidence="5 7" id="KW-0560">Oxidoreductase</keyword>
<dbReference type="Pfam" id="PF00199">
    <property type="entry name" value="Catalase"/>
    <property type="match status" value="1"/>
</dbReference>
<feature type="binding site" description="axial binding residue" evidence="9">
    <location>
        <position position="299"/>
    </location>
    <ligand>
        <name>heme</name>
        <dbReference type="ChEBI" id="CHEBI:30413"/>
    </ligand>
    <ligandPart>
        <name>Fe</name>
        <dbReference type="ChEBI" id="CHEBI:18248"/>
    </ligandPart>
</feature>
<gene>
    <name evidence="12" type="ORF">MEBOL_005479</name>
</gene>
<evidence type="ECO:0000256" key="4">
    <source>
        <dbReference type="ARBA" id="ARBA00022723"/>
    </source>
</evidence>
<dbReference type="OrthoDB" id="255727at2"/>
<evidence type="ECO:0000256" key="6">
    <source>
        <dbReference type="ARBA" id="ARBA00023004"/>
    </source>
</evidence>
<dbReference type="PROSITE" id="PS51402">
    <property type="entry name" value="CATALASE_3"/>
    <property type="match status" value="1"/>
</dbReference>
<evidence type="ECO:0000256" key="9">
    <source>
        <dbReference type="PIRSR" id="PIRSR000296-2"/>
    </source>
</evidence>